<sequence>MNGLRDYHAKLLRKLYDEPLHIGLNNVDVLWPLWVGAALCAAVDIGFDLDGPLRIGLLVLLCGPGVLWAVYVLFHALRSLPARYRRLKRGGDSDKA</sequence>
<gene>
    <name evidence="2" type="ORF">CSW64_18335</name>
</gene>
<proteinExistence type="predicted"/>
<keyword evidence="1" id="KW-1133">Transmembrane helix</keyword>
<name>A0A2D2B1R8_9CAUL</name>
<dbReference type="EMBL" id="CP024201">
    <property type="protein sequence ID" value="ATQ44204.1"/>
    <property type="molecule type" value="Genomic_DNA"/>
</dbReference>
<dbReference type="AlphaFoldDB" id="A0A2D2B1R8"/>
<dbReference type="RefSeq" id="WP_099623452.1">
    <property type="nucleotide sequence ID" value="NZ_CP024201.1"/>
</dbReference>
<evidence type="ECO:0000313" key="3">
    <source>
        <dbReference type="Proteomes" id="UP000228945"/>
    </source>
</evidence>
<keyword evidence="1" id="KW-0812">Transmembrane</keyword>
<dbReference type="KEGG" id="cmb:CSW64_18335"/>
<evidence type="ECO:0000313" key="2">
    <source>
        <dbReference type="EMBL" id="ATQ44204.1"/>
    </source>
</evidence>
<keyword evidence="1" id="KW-0472">Membrane</keyword>
<dbReference type="Proteomes" id="UP000228945">
    <property type="component" value="Chromosome"/>
</dbReference>
<organism evidence="2 3">
    <name type="scientific">Caulobacter mirabilis</name>
    <dbReference type="NCBI Taxonomy" id="69666"/>
    <lineage>
        <taxon>Bacteria</taxon>
        <taxon>Pseudomonadati</taxon>
        <taxon>Pseudomonadota</taxon>
        <taxon>Alphaproteobacteria</taxon>
        <taxon>Caulobacterales</taxon>
        <taxon>Caulobacteraceae</taxon>
        <taxon>Caulobacter</taxon>
    </lineage>
</organism>
<reference evidence="2 3" key="1">
    <citation type="submission" date="2017-10" db="EMBL/GenBank/DDBJ databases">
        <title>Genome sequence of Caulobacter mirabilis FWC38.</title>
        <authorList>
            <person name="Fiebig A."/>
            <person name="Crosson S."/>
        </authorList>
    </citation>
    <scope>NUCLEOTIDE SEQUENCE [LARGE SCALE GENOMIC DNA]</scope>
    <source>
        <strain evidence="2 3">FWC 38</strain>
    </source>
</reference>
<dbReference type="OrthoDB" id="9965368at2"/>
<feature type="transmembrane region" description="Helical" evidence="1">
    <location>
        <begin position="29"/>
        <end position="47"/>
    </location>
</feature>
<evidence type="ECO:0000256" key="1">
    <source>
        <dbReference type="SAM" id="Phobius"/>
    </source>
</evidence>
<keyword evidence="3" id="KW-1185">Reference proteome</keyword>
<protein>
    <submittedName>
        <fullName evidence="2">Uncharacterized protein</fullName>
    </submittedName>
</protein>
<feature type="transmembrane region" description="Helical" evidence="1">
    <location>
        <begin position="53"/>
        <end position="77"/>
    </location>
</feature>
<accession>A0A2D2B1R8</accession>